<dbReference type="Proteomes" id="UP000005239">
    <property type="component" value="Unassembled WGS sequence"/>
</dbReference>
<protein>
    <submittedName>
        <fullName evidence="2">Uncharacterized protein</fullName>
    </submittedName>
</protein>
<organism evidence="2 3">
    <name type="scientific">Pristionchus pacificus</name>
    <name type="common">Parasitic nematode worm</name>
    <dbReference type="NCBI Taxonomy" id="54126"/>
    <lineage>
        <taxon>Eukaryota</taxon>
        <taxon>Metazoa</taxon>
        <taxon>Ecdysozoa</taxon>
        <taxon>Nematoda</taxon>
        <taxon>Chromadorea</taxon>
        <taxon>Rhabditida</taxon>
        <taxon>Rhabditina</taxon>
        <taxon>Diplogasteromorpha</taxon>
        <taxon>Diplogasteroidea</taxon>
        <taxon>Neodiplogasteridae</taxon>
        <taxon>Pristionchus</taxon>
    </lineage>
</organism>
<reference evidence="2" key="2">
    <citation type="submission" date="2022-06" db="UniProtKB">
        <authorList>
            <consortium name="EnsemblMetazoa"/>
        </authorList>
    </citation>
    <scope>IDENTIFICATION</scope>
    <source>
        <strain evidence="2">PS312</strain>
    </source>
</reference>
<dbReference type="AlphaFoldDB" id="A0A2A6B9N3"/>
<accession>A0A2A6B9N3</accession>
<sequence length="79" mass="8674">MDIIQNLGPKVIGTGNTVVWNEAEECKTVTTTRSSKGDSRKRERGAGDRNKDGKTITPGAIDYWATAVCKLSTVLKDYR</sequence>
<feature type="region of interest" description="Disordered" evidence="1">
    <location>
        <begin position="28"/>
        <end position="54"/>
    </location>
</feature>
<keyword evidence="3" id="KW-1185">Reference proteome</keyword>
<gene>
    <name evidence="2" type="primary">WBGene00282183</name>
</gene>
<evidence type="ECO:0000313" key="3">
    <source>
        <dbReference type="Proteomes" id="UP000005239"/>
    </source>
</evidence>
<reference evidence="3" key="1">
    <citation type="journal article" date="2008" name="Nat. Genet.">
        <title>The Pristionchus pacificus genome provides a unique perspective on nematode lifestyle and parasitism.</title>
        <authorList>
            <person name="Dieterich C."/>
            <person name="Clifton S.W."/>
            <person name="Schuster L.N."/>
            <person name="Chinwalla A."/>
            <person name="Delehaunty K."/>
            <person name="Dinkelacker I."/>
            <person name="Fulton L."/>
            <person name="Fulton R."/>
            <person name="Godfrey J."/>
            <person name="Minx P."/>
            <person name="Mitreva M."/>
            <person name="Roeseler W."/>
            <person name="Tian H."/>
            <person name="Witte H."/>
            <person name="Yang S.P."/>
            <person name="Wilson R.K."/>
            <person name="Sommer R.J."/>
        </authorList>
    </citation>
    <scope>NUCLEOTIDE SEQUENCE [LARGE SCALE GENOMIC DNA]</scope>
    <source>
        <strain evidence="3">PS312</strain>
    </source>
</reference>
<name>A0A2A6B9N3_PRIPA</name>
<proteinExistence type="predicted"/>
<accession>A0A8R1V1Z8</accession>
<dbReference type="EnsemblMetazoa" id="PPA43814.1">
    <property type="protein sequence ID" value="PPA43814.1"/>
    <property type="gene ID" value="WBGene00282183"/>
</dbReference>
<feature type="compositionally biased region" description="Basic and acidic residues" evidence="1">
    <location>
        <begin position="35"/>
        <end position="54"/>
    </location>
</feature>
<evidence type="ECO:0000313" key="2">
    <source>
        <dbReference type="EnsemblMetazoa" id="PPA43814.1"/>
    </source>
</evidence>
<evidence type="ECO:0000256" key="1">
    <source>
        <dbReference type="SAM" id="MobiDB-lite"/>
    </source>
</evidence>